<accession>A0ABV7YKR1</accession>
<gene>
    <name evidence="2" type="ORF">ACFOUW_34225</name>
</gene>
<keyword evidence="1" id="KW-0812">Transmembrane</keyword>
<evidence type="ECO:0000256" key="1">
    <source>
        <dbReference type="SAM" id="Phobius"/>
    </source>
</evidence>
<evidence type="ECO:0000313" key="2">
    <source>
        <dbReference type="EMBL" id="MFC3765935.1"/>
    </source>
</evidence>
<dbReference type="RefSeq" id="WP_205119596.1">
    <property type="nucleotide sequence ID" value="NZ_JAFBCM010000001.1"/>
</dbReference>
<name>A0ABV7YKR1_9ACTN</name>
<feature type="transmembrane region" description="Helical" evidence="1">
    <location>
        <begin position="96"/>
        <end position="114"/>
    </location>
</feature>
<sequence>MTIPVDLPPPAKYDRRMRLGGALLPASITEAWYTAGCPRPFNPFGRVPLLDFAAWLVSCVLRRTWRNRDPRPVPRHRGVRTPLVPTGALARTGRRAFVLATILATLVALAGIGVTR</sequence>
<keyword evidence="1" id="KW-0472">Membrane</keyword>
<dbReference type="Proteomes" id="UP001595699">
    <property type="component" value="Unassembled WGS sequence"/>
</dbReference>
<evidence type="ECO:0000313" key="3">
    <source>
        <dbReference type="Proteomes" id="UP001595699"/>
    </source>
</evidence>
<keyword evidence="3" id="KW-1185">Reference proteome</keyword>
<organism evidence="2 3">
    <name type="scientific">Tenggerimyces flavus</name>
    <dbReference type="NCBI Taxonomy" id="1708749"/>
    <lineage>
        <taxon>Bacteria</taxon>
        <taxon>Bacillati</taxon>
        <taxon>Actinomycetota</taxon>
        <taxon>Actinomycetes</taxon>
        <taxon>Propionibacteriales</taxon>
        <taxon>Nocardioidaceae</taxon>
        <taxon>Tenggerimyces</taxon>
    </lineage>
</organism>
<reference evidence="3" key="1">
    <citation type="journal article" date="2019" name="Int. J. Syst. Evol. Microbiol.">
        <title>The Global Catalogue of Microorganisms (GCM) 10K type strain sequencing project: providing services to taxonomists for standard genome sequencing and annotation.</title>
        <authorList>
            <consortium name="The Broad Institute Genomics Platform"/>
            <consortium name="The Broad Institute Genome Sequencing Center for Infectious Disease"/>
            <person name="Wu L."/>
            <person name="Ma J."/>
        </authorList>
    </citation>
    <scope>NUCLEOTIDE SEQUENCE [LARGE SCALE GENOMIC DNA]</scope>
    <source>
        <strain evidence="3">CGMCC 4.7241</strain>
    </source>
</reference>
<proteinExistence type="predicted"/>
<dbReference type="EMBL" id="JBHRZH010000044">
    <property type="protein sequence ID" value="MFC3765935.1"/>
    <property type="molecule type" value="Genomic_DNA"/>
</dbReference>
<keyword evidence="1" id="KW-1133">Transmembrane helix</keyword>
<comment type="caution">
    <text evidence="2">The sequence shown here is derived from an EMBL/GenBank/DDBJ whole genome shotgun (WGS) entry which is preliminary data.</text>
</comment>
<protein>
    <submittedName>
        <fullName evidence="2">Uncharacterized protein</fullName>
    </submittedName>
</protein>